<dbReference type="AlphaFoldDB" id="A0A2N5VWT2"/>
<evidence type="ECO:0000313" key="1">
    <source>
        <dbReference type="EMBL" id="PLW54440.1"/>
    </source>
</evidence>
<proteinExistence type="predicted"/>
<gene>
    <name evidence="1" type="ORF">PCANC_04743</name>
</gene>
<reference evidence="1 2" key="1">
    <citation type="submission" date="2017-11" db="EMBL/GenBank/DDBJ databases">
        <title>De novo assembly and phasing of dikaryotic genomes from two isolates of Puccinia coronata f. sp. avenae, the causal agent of oat crown rust.</title>
        <authorList>
            <person name="Miller M.E."/>
            <person name="Zhang Y."/>
            <person name="Omidvar V."/>
            <person name="Sperschneider J."/>
            <person name="Schwessinger B."/>
            <person name="Raley C."/>
            <person name="Palmer J.M."/>
            <person name="Garnica D."/>
            <person name="Upadhyaya N."/>
            <person name="Rathjen J."/>
            <person name="Taylor J.M."/>
            <person name="Park R.F."/>
            <person name="Dodds P.N."/>
            <person name="Hirsch C.D."/>
            <person name="Kianian S.F."/>
            <person name="Figueroa M."/>
        </authorList>
    </citation>
    <scope>NUCLEOTIDE SEQUENCE [LARGE SCALE GENOMIC DNA]</scope>
    <source>
        <strain evidence="1">12NC29</strain>
    </source>
</reference>
<comment type="caution">
    <text evidence="1">The sequence shown here is derived from an EMBL/GenBank/DDBJ whole genome shotgun (WGS) entry which is preliminary data.</text>
</comment>
<keyword evidence="2" id="KW-1185">Reference proteome</keyword>
<protein>
    <submittedName>
        <fullName evidence="1">Uncharacterized protein</fullName>
    </submittedName>
</protein>
<sequence>MPPADRSQKQPTMIHRGHAVVALATISSRILSLSSPSCPRIAHQPLLQPLRPHPPHLALSQCTCSSLGPNLAAALDPLSPSFALEDKKTFEHTRCFPVFPNAPILTFTHFPLGQRLPWRWSLPLYTLSLPLDHGQLPQEENDVFAAVFQAAIDQACSRLNITPHIRAALLQLAGFFLASSSPTPTS</sequence>
<accession>A0A2N5VWT2</accession>
<dbReference type="Proteomes" id="UP000235388">
    <property type="component" value="Unassembled WGS sequence"/>
</dbReference>
<dbReference type="EMBL" id="PGCJ01000046">
    <property type="protein sequence ID" value="PLW54440.1"/>
    <property type="molecule type" value="Genomic_DNA"/>
</dbReference>
<dbReference type="STRING" id="200324.A0A2N5VWT2"/>
<evidence type="ECO:0000313" key="2">
    <source>
        <dbReference type="Proteomes" id="UP000235388"/>
    </source>
</evidence>
<organism evidence="1 2">
    <name type="scientific">Puccinia coronata f. sp. avenae</name>
    <dbReference type="NCBI Taxonomy" id="200324"/>
    <lineage>
        <taxon>Eukaryota</taxon>
        <taxon>Fungi</taxon>
        <taxon>Dikarya</taxon>
        <taxon>Basidiomycota</taxon>
        <taxon>Pucciniomycotina</taxon>
        <taxon>Pucciniomycetes</taxon>
        <taxon>Pucciniales</taxon>
        <taxon>Pucciniaceae</taxon>
        <taxon>Puccinia</taxon>
    </lineage>
</organism>
<name>A0A2N5VWT2_9BASI</name>